<keyword evidence="1" id="KW-0378">Hydrolase</keyword>
<evidence type="ECO:0000313" key="2">
    <source>
        <dbReference type="Proteomes" id="UP000240974"/>
    </source>
</evidence>
<dbReference type="GO" id="GO:0016791">
    <property type="term" value="F:phosphatase activity"/>
    <property type="evidence" value="ECO:0007669"/>
    <property type="project" value="TreeGrafter"/>
</dbReference>
<dbReference type="EMBL" id="PYLQ01000001">
    <property type="protein sequence ID" value="PST43414.1"/>
    <property type="molecule type" value="Genomic_DNA"/>
</dbReference>
<proteinExistence type="predicted"/>
<dbReference type="PANTHER" id="PTHR10000">
    <property type="entry name" value="PHOSPHOSERINE PHOSPHATASE"/>
    <property type="match status" value="1"/>
</dbReference>
<dbReference type="Pfam" id="PF08282">
    <property type="entry name" value="Hydrolase_3"/>
    <property type="match status" value="1"/>
</dbReference>
<dbReference type="RefSeq" id="WP_107029055.1">
    <property type="nucleotide sequence ID" value="NZ_DBGCSN010000348.1"/>
</dbReference>
<dbReference type="InterPro" id="IPR006379">
    <property type="entry name" value="HAD-SF_hydro_IIB"/>
</dbReference>
<dbReference type="InterPro" id="IPR023214">
    <property type="entry name" value="HAD_sf"/>
</dbReference>
<sequence>MKKYFFFDIDGTLTDLKTHQIVPSAKIALEKLKQAGHFVCLNTGRAHYKAEKARLEFNFEHMVCNGGNGIVLDGKLVENIPLDKQGALKIIEEAKEKGIGYLVAINDSQEVYGENDLFIQQVGYRKEPTTYILDKEFDYKQVDNFYKIYLALDEKEEAAFKNKDQLGSLRFEKEYLMFQPDNKKGGILKMMEILYAPLQDVVVFGDDYNDLDMFDKDLWTCVAMGNACDALKEKATYITDNNVDDGIYHICEKMKWF</sequence>
<reference evidence="1 2" key="1">
    <citation type="journal article" date="2019" name="Int. J. Syst. Evol. Microbiol.">
        <title>Faecalibacillus intestinalis gen. nov., sp. nov. and Faecalibacillus faecis sp. nov., isolated from human faeces.</title>
        <authorList>
            <person name="Seo B."/>
            <person name="Jeon K."/>
            <person name="Baek I."/>
            <person name="Lee Y.M."/>
            <person name="Baek K."/>
            <person name="Ko G."/>
        </authorList>
    </citation>
    <scope>NUCLEOTIDE SEQUENCE [LARGE SCALE GENOMIC DNA]</scope>
    <source>
        <strain evidence="1 2">SNUG30099</strain>
    </source>
</reference>
<evidence type="ECO:0000313" key="1">
    <source>
        <dbReference type="EMBL" id="PST43414.1"/>
    </source>
</evidence>
<organism evidence="1 2">
    <name type="scientific">Faecalibacillus intestinalis</name>
    <dbReference type="NCBI Taxonomy" id="1982626"/>
    <lineage>
        <taxon>Bacteria</taxon>
        <taxon>Bacillati</taxon>
        <taxon>Bacillota</taxon>
        <taxon>Erysipelotrichia</taxon>
        <taxon>Erysipelotrichales</taxon>
        <taxon>Coprobacillaceae</taxon>
        <taxon>Faecalibacillus</taxon>
    </lineage>
</organism>
<dbReference type="GO" id="GO:0005829">
    <property type="term" value="C:cytosol"/>
    <property type="evidence" value="ECO:0007669"/>
    <property type="project" value="TreeGrafter"/>
</dbReference>
<gene>
    <name evidence="1" type="ORF">C7U54_01505</name>
</gene>
<dbReference type="PANTHER" id="PTHR10000:SF25">
    <property type="entry name" value="PHOSPHATASE YKRA-RELATED"/>
    <property type="match status" value="1"/>
</dbReference>
<comment type="caution">
    <text evidence="1">The sequence shown here is derived from an EMBL/GenBank/DDBJ whole genome shotgun (WGS) entry which is preliminary data.</text>
</comment>
<dbReference type="SUPFAM" id="SSF56784">
    <property type="entry name" value="HAD-like"/>
    <property type="match status" value="1"/>
</dbReference>
<dbReference type="AlphaFoldDB" id="A0A2T3G780"/>
<keyword evidence="2" id="KW-1185">Reference proteome</keyword>
<dbReference type="NCBIfam" id="TIGR01484">
    <property type="entry name" value="HAD-SF-IIB"/>
    <property type="match status" value="1"/>
</dbReference>
<protein>
    <submittedName>
        <fullName evidence="1">Hydrolase</fullName>
    </submittedName>
</protein>
<dbReference type="Gene3D" id="3.40.50.1000">
    <property type="entry name" value="HAD superfamily/HAD-like"/>
    <property type="match status" value="1"/>
</dbReference>
<dbReference type="Gene3D" id="3.30.1240.10">
    <property type="match status" value="1"/>
</dbReference>
<dbReference type="Proteomes" id="UP000240974">
    <property type="component" value="Unassembled WGS sequence"/>
</dbReference>
<accession>A0A2T3G780</accession>
<name>A0A2T3G780_9FIRM</name>
<dbReference type="GO" id="GO:0000287">
    <property type="term" value="F:magnesium ion binding"/>
    <property type="evidence" value="ECO:0007669"/>
    <property type="project" value="TreeGrafter"/>
</dbReference>
<dbReference type="InterPro" id="IPR036412">
    <property type="entry name" value="HAD-like_sf"/>
</dbReference>